<evidence type="ECO:0000256" key="1">
    <source>
        <dbReference type="SAM" id="MobiDB-lite"/>
    </source>
</evidence>
<dbReference type="EMBL" id="JAVDWE010000025">
    <property type="protein sequence ID" value="MDR7097423.1"/>
    <property type="molecule type" value="Genomic_DNA"/>
</dbReference>
<evidence type="ECO:0000313" key="3">
    <source>
        <dbReference type="Proteomes" id="UP001265550"/>
    </source>
</evidence>
<name>A0ABU1VJR2_9BURK</name>
<evidence type="ECO:0000313" key="2">
    <source>
        <dbReference type="EMBL" id="MDR7097423.1"/>
    </source>
</evidence>
<protein>
    <submittedName>
        <fullName evidence="2">Uncharacterized protein</fullName>
    </submittedName>
</protein>
<keyword evidence="3" id="KW-1185">Reference proteome</keyword>
<comment type="caution">
    <text evidence="2">The sequence shown here is derived from an EMBL/GenBank/DDBJ whole genome shotgun (WGS) entry which is preliminary data.</text>
</comment>
<feature type="region of interest" description="Disordered" evidence="1">
    <location>
        <begin position="50"/>
        <end position="76"/>
    </location>
</feature>
<dbReference type="Proteomes" id="UP001265550">
    <property type="component" value="Unassembled WGS sequence"/>
</dbReference>
<organism evidence="2 3">
    <name type="scientific">Hydrogenophaga laconesensis</name>
    <dbReference type="NCBI Taxonomy" id="1805971"/>
    <lineage>
        <taxon>Bacteria</taxon>
        <taxon>Pseudomonadati</taxon>
        <taxon>Pseudomonadota</taxon>
        <taxon>Betaproteobacteria</taxon>
        <taxon>Burkholderiales</taxon>
        <taxon>Comamonadaceae</taxon>
        <taxon>Hydrogenophaga</taxon>
    </lineage>
</organism>
<accession>A0ABU1VJR2</accession>
<gene>
    <name evidence="2" type="ORF">J2X09_005198</name>
</gene>
<reference evidence="2 3" key="1">
    <citation type="submission" date="2023-07" db="EMBL/GenBank/DDBJ databases">
        <title>Sorghum-associated microbial communities from plants grown in Nebraska, USA.</title>
        <authorList>
            <person name="Schachtman D."/>
        </authorList>
    </citation>
    <scope>NUCLEOTIDE SEQUENCE [LARGE SCALE GENOMIC DNA]</scope>
    <source>
        <strain evidence="2 3">BE240</strain>
    </source>
</reference>
<proteinExistence type="predicted"/>
<sequence length="76" mass="8299">MDALNRVVGRIQQIRDAEAAVTNLRDLLDAAWQQLLAEARPLPVEVARQPSMPLPETKSPDVLQFASPVANTGSHN</sequence>
<dbReference type="RefSeq" id="WP_204735800.1">
    <property type="nucleotide sequence ID" value="NZ_JAVDWE010000025.1"/>
</dbReference>